<comment type="catalytic activity">
    <reaction evidence="1 8">
        <text>D-mannose 6-phosphate = D-fructose 6-phosphate</text>
        <dbReference type="Rhea" id="RHEA:12356"/>
        <dbReference type="ChEBI" id="CHEBI:58735"/>
        <dbReference type="ChEBI" id="CHEBI:61527"/>
        <dbReference type="EC" id="5.3.1.8"/>
    </reaction>
</comment>
<feature type="domain" description="Phosphomannose isomerase type I catalytic" evidence="9">
    <location>
        <begin position="2"/>
        <end position="102"/>
    </location>
</feature>
<evidence type="ECO:0000313" key="12">
    <source>
        <dbReference type="Proteomes" id="UP001597180"/>
    </source>
</evidence>
<sequence length="317" mass="35543">MEPVFQERIWGGTKLRDKFGYDIPYANTGECWAVSAHPNGQSIVRNGEYQGLPLGELWRRHRSLFCDPALVSPDAPFPLLIKILDASDDLSVQVHPDDTYAAVHENGELGKTECWYILDAEPDAEIIYGHRAQSKEQFVEEVRSGNWSGLLTRVKVKAGDFYYIPSGTLHALGRGIVVLETQQSSDTTYRVYDYNRIGQDGKPRELHLDKAIEVTSVPHQAVEPLIHSTVQRDCVRTTMISNAFFTVQKWDITGTALFKEPSDHFLIVSVIDGTGALECEDTLYALRKGDHFLLPRNVGPYRISGRLELIVSGPGEK</sequence>
<name>A0ABW3UUL2_9BACL</name>
<keyword evidence="6 8" id="KW-0862">Zinc</keyword>
<dbReference type="PANTHER" id="PTHR42742">
    <property type="entry name" value="TRANSCRIPTIONAL REPRESSOR MPRA"/>
    <property type="match status" value="1"/>
</dbReference>
<dbReference type="InterPro" id="IPR046457">
    <property type="entry name" value="PMI_typeI_cat"/>
</dbReference>
<keyword evidence="12" id="KW-1185">Reference proteome</keyword>
<evidence type="ECO:0000256" key="7">
    <source>
        <dbReference type="ARBA" id="ARBA00023235"/>
    </source>
</evidence>
<evidence type="ECO:0000256" key="6">
    <source>
        <dbReference type="ARBA" id="ARBA00022833"/>
    </source>
</evidence>
<dbReference type="InterPro" id="IPR049071">
    <property type="entry name" value="MPI_cupin_dom"/>
</dbReference>
<dbReference type="EC" id="5.3.1.8" evidence="4 8"/>
<evidence type="ECO:0000259" key="9">
    <source>
        <dbReference type="Pfam" id="PF20511"/>
    </source>
</evidence>
<evidence type="ECO:0000259" key="10">
    <source>
        <dbReference type="Pfam" id="PF21621"/>
    </source>
</evidence>
<evidence type="ECO:0000256" key="3">
    <source>
        <dbReference type="ARBA" id="ARBA00010772"/>
    </source>
</evidence>
<reference evidence="12" key="1">
    <citation type="journal article" date="2019" name="Int. J. Syst. Evol. Microbiol.">
        <title>The Global Catalogue of Microorganisms (GCM) 10K type strain sequencing project: providing services to taxonomists for standard genome sequencing and annotation.</title>
        <authorList>
            <consortium name="The Broad Institute Genomics Platform"/>
            <consortium name="The Broad Institute Genome Sequencing Center for Infectious Disease"/>
            <person name="Wu L."/>
            <person name="Ma J."/>
        </authorList>
    </citation>
    <scope>NUCLEOTIDE SEQUENCE [LARGE SCALE GENOMIC DNA]</scope>
    <source>
        <strain evidence="12">CCUG 53270</strain>
    </source>
</reference>
<dbReference type="InterPro" id="IPR051804">
    <property type="entry name" value="Carb_Metab_Reg_Kinase/Isom"/>
</dbReference>
<dbReference type="InterPro" id="IPR011051">
    <property type="entry name" value="RmlC_Cupin_sf"/>
</dbReference>
<keyword evidence="5 8" id="KW-0479">Metal-binding</keyword>
<gene>
    <name evidence="11" type="primary">manA</name>
    <name evidence="11" type="ORF">ACFQ4B_25680</name>
</gene>
<evidence type="ECO:0000256" key="2">
    <source>
        <dbReference type="ARBA" id="ARBA00001947"/>
    </source>
</evidence>
<protein>
    <recommendedName>
        <fullName evidence="4 8">Mannose-6-phosphate isomerase</fullName>
        <ecNumber evidence="4 8">5.3.1.8</ecNumber>
    </recommendedName>
</protein>
<evidence type="ECO:0000256" key="5">
    <source>
        <dbReference type="ARBA" id="ARBA00022723"/>
    </source>
</evidence>
<comment type="caution">
    <text evidence="11">The sequence shown here is derived from an EMBL/GenBank/DDBJ whole genome shotgun (WGS) entry which is preliminary data.</text>
</comment>
<dbReference type="PIRSF" id="PIRSF036894">
    <property type="entry name" value="PMI_Firm_short"/>
    <property type="match status" value="1"/>
</dbReference>
<evidence type="ECO:0000256" key="8">
    <source>
        <dbReference type="PIRNR" id="PIRNR036894"/>
    </source>
</evidence>
<dbReference type="Proteomes" id="UP001597180">
    <property type="component" value="Unassembled WGS sequence"/>
</dbReference>
<dbReference type="Pfam" id="PF21621">
    <property type="entry name" value="MPI_cupin_dom"/>
    <property type="match status" value="1"/>
</dbReference>
<comment type="cofactor">
    <cofactor evidence="2 8">
        <name>Zn(2+)</name>
        <dbReference type="ChEBI" id="CHEBI:29105"/>
    </cofactor>
</comment>
<dbReference type="Pfam" id="PF20511">
    <property type="entry name" value="PMI_typeI_cat"/>
    <property type="match status" value="1"/>
</dbReference>
<dbReference type="InterPro" id="IPR014710">
    <property type="entry name" value="RmlC-like_jellyroll"/>
</dbReference>
<evidence type="ECO:0000313" key="11">
    <source>
        <dbReference type="EMBL" id="MFD1223516.1"/>
    </source>
</evidence>
<dbReference type="InterPro" id="IPR001250">
    <property type="entry name" value="Man6P_Isoase-1"/>
</dbReference>
<accession>A0ABW3UUL2</accession>
<evidence type="ECO:0000256" key="1">
    <source>
        <dbReference type="ARBA" id="ARBA00000757"/>
    </source>
</evidence>
<dbReference type="Gene3D" id="2.60.120.10">
    <property type="entry name" value="Jelly Rolls"/>
    <property type="match status" value="2"/>
</dbReference>
<dbReference type="SUPFAM" id="SSF51182">
    <property type="entry name" value="RmlC-like cupins"/>
    <property type="match status" value="1"/>
</dbReference>
<organism evidence="11 12">
    <name type="scientific">Paenibacillus vulneris</name>
    <dbReference type="NCBI Taxonomy" id="1133364"/>
    <lineage>
        <taxon>Bacteria</taxon>
        <taxon>Bacillati</taxon>
        <taxon>Bacillota</taxon>
        <taxon>Bacilli</taxon>
        <taxon>Bacillales</taxon>
        <taxon>Paenibacillaceae</taxon>
        <taxon>Paenibacillus</taxon>
    </lineage>
</organism>
<proteinExistence type="inferred from homology"/>
<dbReference type="NCBIfam" id="TIGR00218">
    <property type="entry name" value="manA"/>
    <property type="match status" value="1"/>
</dbReference>
<dbReference type="InterPro" id="IPR014628">
    <property type="entry name" value="Man6P_isomerase_Firm_short"/>
</dbReference>
<feature type="domain" description="Mannose-6-phosphate isomerase cupin" evidence="10">
    <location>
        <begin position="237"/>
        <end position="312"/>
    </location>
</feature>
<dbReference type="PANTHER" id="PTHR42742:SF3">
    <property type="entry name" value="FRUCTOKINASE"/>
    <property type="match status" value="1"/>
</dbReference>
<keyword evidence="7 8" id="KW-0413">Isomerase</keyword>
<comment type="similarity">
    <text evidence="3 8">Belongs to the mannose-6-phosphate isomerase type 1 family.</text>
</comment>
<evidence type="ECO:0000256" key="4">
    <source>
        <dbReference type="ARBA" id="ARBA00011956"/>
    </source>
</evidence>
<dbReference type="CDD" id="cd07010">
    <property type="entry name" value="cupin_PMI_type_I_N_bac"/>
    <property type="match status" value="1"/>
</dbReference>
<dbReference type="EMBL" id="JBHTLU010000035">
    <property type="protein sequence ID" value="MFD1223516.1"/>
    <property type="molecule type" value="Genomic_DNA"/>
</dbReference>
<dbReference type="RefSeq" id="WP_345590906.1">
    <property type="nucleotide sequence ID" value="NZ_BAABJG010000024.1"/>
</dbReference>
<dbReference type="GO" id="GO:0004476">
    <property type="term" value="F:mannose-6-phosphate isomerase activity"/>
    <property type="evidence" value="ECO:0007669"/>
    <property type="project" value="UniProtKB-EC"/>
</dbReference>